<dbReference type="InterPro" id="IPR029063">
    <property type="entry name" value="SAM-dependent_MTases_sf"/>
</dbReference>
<dbReference type="PATRIC" id="fig|28128.5.peg.975"/>
<evidence type="ECO:0000256" key="8">
    <source>
        <dbReference type="RuleBase" id="RU000417"/>
    </source>
</evidence>
<accession>A0A133QD84</accession>
<dbReference type="PROSITE" id="PS00094">
    <property type="entry name" value="C5_MTASE_1"/>
    <property type="match status" value="1"/>
</dbReference>
<evidence type="ECO:0000256" key="6">
    <source>
        <dbReference type="PROSITE-ProRule" id="PRU01016"/>
    </source>
</evidence>
<evidence type="ECO:0000256" key="5">
    <source>
        <dbReference type="ARBA" id="ARBA00047422"/>
    </source>
</evidence>
<dbReference type="PANTHER" id="PTHR46098">
    <property type="entry name" value="TRNA (CYTOSINE(38)-C(5))-METHYLTRANSFERASE"/>
    <property type="match status" value="1"/>
</dbReference>
<comment type="catalytic activity">
    <reaction evidence="5 8">
        <text>a 2'-deoxycytidine in DNA + S-adenosyl-L-methionine = a 5-methyl-2'-deoxycytidine in DNA + S-adenosyl-L-homocysteine + H(+)</text>
        <dbReference type="Rhea" id="RHEA:13681"/>
        <dbReference type="Rhea" id="RHEA-COMP:11369"/>
        <dbReference type="Rhea" id="RHEA-COMP:11370"/>
        <dbReference type="ChEBI" id="CHEBI:15378"/>
        <dbReference type="ChEBI" id="CHEBI:57856"/>
        <dbReference type="ChEBI" id="CHEBI:59789"/>
        <dbReference type="ChEBI" id="CHEBI:85452"/>
        <dbReference type="ChEBI" id="CHEBI:85454"/>
        <dbReference type="EC" id="2.1.1.37"/>
    </reaction>
</comment>
<dbReference type="InterPro" id="IPR001525">
    <property type="entry name" value="C5_MeTfrase"/>
</dbReference>
<dbReference type="SUPFAM" id="SSF53335">
    <property type="entry name" value="S-adenosyl-L-methionine-dependent methyltransferases"/>
    <property type="match status" value="1"/>
</dbReference>
<evidence type="ECO:0000256" key="7">
    <source>
        <dbReference type="RuleBase" id="RU000416"/>
    </source>
</evidence>
<dbReference type="GO" id="GO:0032259">
    <property type="term" value="P:methylation"/>
    <property type="evidence" value="ECO:0007669"/>
    <property type="project" value="UniProtKB-KW"/>
</dbReference>
<organism evidence="9 10">
    <name type="scientific">Prevotella corporis</name>
    <dbReference type="NCBI Taxonomy" id="28128"/>
    <lineage>
        <taxon>Bacteria</taxon>
        <taxon>Pseudomonadati</taxon>
        <taxon>Bacteroidota</taxon>
        <taxon>Bacteroidia</taxon>
        <taxon>Bacteroidales</taxon>
        <taxon>Prevotellaceae</taxon>
        <taxon>Prevotella</taxon>
    </lineage>
</organism>
<dbReference type="EMBL" id="LRQG01000058">
    <property type="protein sequence ID" value="KXA40844.1"/>
    <property type="molecule type" value="Genomic_DNA"/>
</dbReference>
<keyword evidence="10" id="KW-1185">Reference proteome</keyword>
<dbReference type="GO" id="GO:0009307">
    <property type="term" value="P:DNA restriction-modification system"/>
    <property type="evidence" value="ECO:0007669"/>
    <property type="project" value="UniProtKB-KW"/>
</dbReference>
<gene>
    <name evidence="9" type="ORF">HMPREF3226_00967</name>
</gene>
<sequence>MLNFIDLFAGLSGIRIGFERAAREFGIETNCLLTAEIKPAAIEALKHRYPNEKVDYNIYDVNVQMFNNSLDIILGGFPCQPFSAAGNGLGFLDTRGTLFFEIERIIHESTALGNKPKGFILENVEGLVKHGGIEDGATYGRTLTTIVKKLKLAGYNVYVKVLDASDFGVPQARKRVYIVGLDKKIGKINFDNLPTSHTTFSNVREYGLPAEHSAFTKKLLAAYTPNQLEGKYIKDKRGGEHNIHSWDISLKGKVTKQEKDFLNLLLKERRKKKWAELIGIDWMDGMPLTQEQIASFYKEKNLTSMLASLTEKGYLVYEHPKKKIVISRNGNTASRRKPDTTKPKGYNIVTGKLSFEFSQFLDSNSIAPTMVAMDMERIGVVEENGVRHLTIDEGLRLFGYEDYDLSYLENKKRGRAIAFDLLGNSVCVPVIQVLAERLISAINKKQK</sequence>
<dbReference type="InterPro" id="IPR018117">
    <property type="entry name" value="C5_DNA_meth_AS"/>
</dbReference>
<comment type="caution">
    <text evidence="9">The sequence shown here is derived from an EMBL/GenBank/DDBJ whole genome shotgun (WGS) entry which is preliminary data.</text>
</comment>
<proteinExistence type="inferred from homology"/>
<evidence type="ECO:0000256" key="3">
    <source>
        <dbReference type="ARBA" id="ARBA00022691"/>
    </source>
</evidence>
<name>A0A133QD84_9BACT</name>
<dbReference type="RefSeq" id="WP_060940457.1">
    <property type="nucleotide sequence ID" value="NZ_JAIHUT010000057.1"/>
</dbReference>
<evidence type="ECO:0000313" key="9">
    <source>
        <dbReference type="EMBL" id="KXA40844.1"/>
    </source>
</evidence>
<reference evidence="10" key="1">
    <citation type="submission" date="2016-01" db="EMBL/GenBank/DDBJ databases">
        <authorList>
            <person name="Mitreva M."/>
            <person name="Pepin K.H."/>
            <person name="Mihindukulasuriya K.A."/>
            <person name="Fulton R."/>
            <person name="Fronick C."/>
            <person name="O'Laughlin M."/>
            <person name="Miner T."/>
            <person name="Herter B."/>
            <person name="Rosa B.A."/>
            <person name="Cordes M."/>
            <person name="Tomlinson C."/>
            <person name="Wollam A."/>
            <person name="Palsikar V.B."/>
            <person name="Mardis E.R."/>
            <person name="Wilson R.K."/>
        </authorList>
    </citation>
    <scope>NUCLEOTIDE SEQUENCE [LARGE SCALE GENOMIC DNA]</scope>
    <source>
        <strain evidence="10">MJR7716</strain>
    </source>
</reference>
<dbReference type="PRINTS" id="PR00105">
    <property type="entry name" value="C5METTRFRASE"/>
</dbReference>
<evidence type="ECO:0000313" key="10">
    <source>
        <dbReference type="Proteomes" id="UP000070533"/>
    </source>
</evidence>
<dbReference type="GO" id="GO:0003886">
    <property type="term" value="F:DNA (cytosine-5-)-methyltransferase activity"/>
    <property type="evidence" value="ECO:0007669"/>
    <property type="project" value="UniProtKB-EC"/>
</dbReference>
<evidence type="ECO:0000256" key="4">
    <source>
        <dbReference type="ARBA" id="ARBA00022747"/>
    </source>
</evidence>
<dbReference type="EC" id="2.1.1.37" evidence="8"/>
<keyword evidence="4" id="KW-0680">Restriction system</keyword>
<dbReference type="PANTHER" id="PTHR46098:SF1">
    <property type="entry name" value="TRNA (CYTOSINE(38)-C(5))-METHYLTRANSFERASE"/>
    <property type="match status" value="1"/>
</dbReference>
<evidence type="ECO:0000256" key="1">
    <source>
        <dbReference type="ARBA" id="ARBA00022603"/>
    </source>
</evidence>
<keyword evidence="2 6" id="KW-0808">Transferase</keyword>
<dbReference type="REBASE" id="169982">
    <property type="entry name" value="M.Pco7716ORF967P"/>
</dbReference>
<feature type="active site" evidence="6">
    <location>
        <position position="79"/>
    </location>
</feature>
<dbReference type="AlphaFoldDB" id="A0A133QD84"/>
<protein>
    <recommendedName>
        <fullName evidence="8">Cytosine-specific methyltransferase</fullName>
        <ecNumber evidence="8">2.1.1.37</ecNumber>
    </recommendedName>
</protein>
<dbReference type="NCBIfam" id="TIGR00675">
    <property type="entry name" value="dcm"/>
    <property type="match status" value="1"/>
</dbReference>
<dbReference type="OrthoDB" id="32195at2"/>
<dbReference type="Pfam" id="PF00145">
    <property type="entry name" value="DNA_methylase"/>
    <property type="match status" value="1"/>
</dbReference>
<keyword evidence="1 6" id="KW-0489">Methyltransferase</keyword>
<keyword evidence="3 6" id="KW-0949">S-adenosyl-L-methionine</keyword>
<dbReference type="InterPro" id="IPR050750">
    <property type="entry name" value="C5-MTase"/>
</dbReference>
<dbReference type="Proteomes" id="UP000070533">
    <property type="component" value="Unassembled WGS sequence"/>
</dbReference>
<dbReference type="PROSITE" id="PS51679">
    <property type="entry name" value="SAM_MT_C5"/>
    <property type="match status" value="1"/>
</dbReference>
<comment type="similarity">
    <text evidence="6 7">Belongs to the class I-like SAM-binding methyltransferase superfamily. C5-methyltransferase family.</text>
</comment>
<dbReference type="Gene3D" id="3.40.50.150">
    <property type="entry name" value="Vaccinia Virus protein VP39"/>
    <property type="match status" value="1"/>
</dbReference>
<evidence type="ECO:0000256" key="2">
    <source>
        <dbReference type="ARBA" id="ARBA00022679"/>
    </source>
</evidence>
<dbReference type="STRING" id="28128.HMPREF3226_00967"/>